<reference evidence="2" key="1">
    <citation type="journal article" date="2022" name="Mol. Ecol. Resour.">
        <title>The genomes of chicory, endive, great burdock and yacon provide insights into Asteraceae palaeo-polyploidization history and plant inulin production.</title>
        <authorList>
            <person name="Fan W."/>
            <person name="Wang S."/>
            <person name="Wang H."/>
            <person name="Wang A."/>
            <person name="Jiang F."/>
            <person name="Liu H."/>
            <person name="Zhao H."/>
            <person name="Xu D."/>
            <person name="Zhang Y."/>
        </authorList>
    </citation>
    <scope>NUCLEOTIDE SEQUENCE [LARGE SCALE GENOMIC DNA]</scope>
    <source>
        <strain evidence="2">cv. Yunnan</strain>
    </source>
</reference>
<gene>
    <name evidence="1" type="ORF">L1987_35374</name>
</gene>
<dbReference type="Proteomes" id="UP001056120">
    <property type="component" value="Linkage Group LG11"/>
</dbReference>
<protein>
    <submittedName>
        <fullName evidence="1">Uncharacterized protein</fullName>
    </submittedName>
</protein>
<name>A0ACB9HXX6_9ASTR</name>
<evidence type="ECO:0000313" key="1">
    <source>
        <dbReference type="EMBL" id="KAI3800066.1"/>
    </source>
</evidence>
<evidence type="ECO:0000313" key="2">
    <source>
        <dbReference type="Proteomes" id="UP001056120"/>
    </source>
</evidence>
<comment type="caution">
    <text evidence="1">The sequence shown here is derived from an EMBL/GenBank/DDBJ whole genome shotgun (WGS) entry which is preliminary data.</text>
</comment>
<keyword evidence="2" id="KW-1185">Reference proteome</keyword>
<sequence>MDDFPNMSSLHLTQLARKGGTPLNFDFVEHHKTTTFTFTSSGEESVWNVDGEILQAQKLSAQVFRGLISLFASGPEK</sequence>
<dbReference type="EMBL" id="CM042028">
    <property type="protein sequence ID" value="KAI3800066.1"/>
    <property type="molecule type" value="Genomic_DNA"/>
</dbReference>
<reference evidence="1 2" key="2">
    <citation type="journal article" date="2022" name="Mol. Ecol. Resour.">
        <title>The genomes of chicory, endive, great burdock and yacon provide insights into Asteraceae paleo-polyploidization history and plant inulin production.</title>
        <authorList>
            <person name="Fan W."/>
            <person name="Wang S."/>
            <person name="Wang H."/>
            <person name="Wang A."/>
            <person name="Jiang F."/>
            <person name="Liu H."/>
            <person name="Zhao H."/>
            <person name="Xu D."/>
            <person name="Zhang Y."/>
        </authorList>
    </citation>
    <scope>NUCLEOTIDE SEQUENCE [LARGE SCALE GENOMIC DNA]</scope>
    <source>
        <strain evidence="2">cv. Yunnan</strain>
        <tissue evidence="1">Leaves</tissue>
    </source>
</reference>
<proteinExistence type="predicted"/>
<organism evidence="1 2">
    <name type="scientific">Smallanthus sonchifolius</name>
    <dbReference type="NCBI Taxonomy" id="185202"/>
    <lineage>
        <taxon>Eukaryota</taxon>
        <taxon>Viridiplantae</taxon>
        <taxon>Streptophyta</taxon>
        <taxon>Embryophyta</taxon>
        <taxon>Tracheophyta</taxon>
        <taxon>Spermatophyta</taxon>
        <taxon>Magnoliopsida</taxon>
        <taxon>eudicotyledons</taxon>
        <taxon>Gunneridae</taxon>
        <taxon>Pentapetalae</taxon>
        <taxon>asterids</taxon>
        <taxon>campanulids</taxon>
        <taxon>Asterales</taxon>
        <taxon>Asteraceae</taxon>
        <taxon>Asteroideae</taxon>
        <taxon>Heliantheae alliance</taxon>
        <taxon>Millerieae</taxon>
        <taxon>Smallanthus</taxon>
    </lineage>
</organism>
<accession>A0ACB9HXX6</accession>